<keyword evidence="1" id="KW-0460">Magnesium</keyword>
<evidence type="ECO:0000313" key="3">
    <source>
        <dbReference type="Proteomes" id="UP001157006"/>
    </source>
</evidence>
<reference evidence="2 3" key="1">
    <citation type="submission" date="2023-01" db="EMBL/GenBank/DDBJ databases">
        <authorList>
            <person name="Kreplak J."/>
        </authorList>
    </citation>
    <scope>NUCLEOTIDE SEQUENCE [LARGE SCALE GENOMIC DNA]</scope>
</reference>
<dbReference type="EMBL" id="OX451737">
    <property type="protein sequence ID" value="CAI8596176.1"/>
    <property type="molecule type" value="Genomic_DNA"/>
</dbReference>
<dbReference type="InterPro" id="IPR036412">
    <property type="entry name" value="HAD-like_sf"/>
</dbReference>
<dbReference type="InterPro" id="IPR023299">
    <property type="entry name" value="ATPase_P-typ_cyto_dom_N"/>
</dbReference>
<dbReference type="GO" id="GO:0005886">
    <property type="term" value="C:plasma membrane"/>
    <property type="evidence" value="ECO:0007669"/>
    <property type="project" value="TreeGrafter"/>
</dbReference>
<dbReference type="GO" id="GO:0000166">
    <property type="term" value="F:nucleotide binding"/>
    <property type="evidence" value="ECO:0007669"/>
    <property type="project" value="InterPro"/>
</dbReference>
<accession>A0AAV0ZE39</accession>
<protein>
    <submittedName>
        <fullName evidence="2">Uncharacterized protein</fullName>
    </submittedName>
</protein>
<proteinExistence type="predicted"/>
<dbReference type="Gene3D" id="3.40.1110.10">
    <property type="entry name" value="Calcium-transporting ATPase, cytoplasmic domain N"/>
    <property type="match status" value="1"/>
</dbReference>
<sequence length="264" mass="29592">MDENSLATTKICVVCSNAGVYFNSCLFRATGLPTEFIFKVLVEKMGFPDIKSRNKTRDTQGAANNVMDCNIMKLGCSEWWNKRSKRVATLEFDRVRKSMSVIVRELDGQHRLLVKGVVESLLEQSLFMQLAEGSLVPIDDQCKGLLFQRLHEMSSKGLRCLGLACKDELGEFSNYSTDTHHAHKKLLDLTHYSSIESDFIFVDVVGLREPPREEVYKAIEDCKQTGIKVMVIAGDNKSTAEAICTKIRLFSGYADLTDQSLTGT</sequence>
<dbReference type="GO" id="GO:0019829">
    <property type="term" value="F:ATPase-coupled monoatomic cation transmembrane transporter activity"/>
    <property type="evidence" value="ECO:0007669"/>
    <property type="project" value="TreeGrafter"/>
</dbReference>
<dbReference type="SUPFAM" id="SSF56784">
    <property type="entry name" value="HAD-like"/>
    <property type="match status" value="1"/>
</dbReference>
<dbReference type="AlphaFoldDB" id="A0AAV0ZE39"/>
<dbReference type="Pfam" id="PF13246">
    <property type="entry name" value="Cation_ATPase"/>
    <property type="match status" value="1"/>
</dbReference>
<organism evidence="2 3">
    <name type="scientific">Vicia faba</name>
    <name type="common">Broad bean</name>
    <name type="synonym">Faba vulgaris</name>
    <dbReference type="NCBI Taxonomy" id="3906"/>
    <lineage>
        <taxon>Eukaryota</taxon>
        <taxon>Viridiplantae</taxon>
        <taxon>Streptophyta</taxon>
        <taxon>Embryophyta</taxon>
        <taxon>Tracheophyta</taxon>
        <taxon>Spermatophyta</taxon>
        <taxon>Magnoliopsida</taxon>
        <taxon>eudicotyledons</taxon>
        <taxon>Gunneridae</taxon>
        <taxon>Pentapetalae</taxon>
        <taxon>rosids</taxon>
        <taxon>fabids</taxon>
        <taxon>Fabales</taxon>
        <taxon>Fabaceae</taxon>
        <taxon>Papilionoideae</taxon>
        <taxon>50 kb inversion clade</taxon>
        <taxon>NPAAA clade</taxon>
        <taxon>Hologalegina</taxon>
        <taxon>IRL clade</taxon>
        <taxon>Fabeae</taxon>
        <taxon>Vicia</taxon>
    </lineage>
</organism>
<dbReference type="SUPFAM" id="SSF81660">
    <property type="entry name" value="Metal cation-transporting ATPase, ATP-binding domain N"/>
    <property type="match status" value="1"/>
</dbReference>
<evidence type="ECO:0000256" key="1">
    <source>
        <dbReference type="ARBA" id="ARBA00022842"/>
    </source>
</evidence>
<dbReference type="PANTHER" id="PTHR24093">
    <property type="entry name" value="CATION TRANSPORTING ATPASE"/>
    <property type="match status" value="1"/>
</dbReference>
<gene>
    <name evidence="2" type="ORF">VFH_II022040</name>
</gene>
<evidence type="ECO:0000313" key="2">
    <source>
        <dbReference type="EMBL" id="CAI8596176.1"/>
    </source>
</evidence>
<dbReference type="Gene3D" id="3.40.50.1000">
    <property type="entry name" value="HAD superfamily/HAD-like"/>
    <property type="match status" value="1"/>
</dbReference>
<dbReference type="Proteomes" id="UP001157006">
    <property type="component" value="Chromosome 2"/>
</dbReference>
<dbReference type="InterPro" id="IPR023214">
    <property type="entry name" value="HAD_sf"/>
</dbReference>
<keyword evidence="3" id="KW-1185">Reference proteome</keyword>
<name>A0AAV0ZE39_VICFA</name>